<protein>
    <submittedName>
        <fullName evidence="2">DUF3826 domain-containing protein</fullName>
    </submittedName>
</protein>
<keyword evidence="1" id="KW-0732">Signal</keyword>
<gene>
    <name evidence="2" type="ORF">IPZ78_05960</name>
</gene>
<sequence>MKRIILLISLLISSHLVFSQNQREEYLEVLKTRSQKILNTSELENHSSVNVLLKEMIDYYDKINSNAEGLKKELDNLKASGNNQVDQIKSIEGKYQQHAFDIYNAFVSTISLHIDKRQVESIVDGITYGILPRTYNAYLAMIPNLKDGQKKIILDMLKEARDLAIIGSDSKQRHAAFGKYKGRINNYLSKEGYDLKKEGEKWKERINKDS</sequence>
<feature type="chain" id="PRO_5046387048" evidence="1">
    <location>
        <begin position="20"/>
        <end position="210"/>
    </location>
</feature>
<reference evidence="2" key="1">
    <citation type="submission" date="2020-10" db="EMBL/GenBank/DDBJ databases">
        <authorList>
            <person name="Lu T."/>
            <person name="Wang Q."/>
            <person name="Han X."/>
        </authorList>
    </citation>
    <scope>NUCLEOTIDE SEQUENCE</scope>
    <source>
        <strain evidence="2">WQ 366</strain>
    </source>
</reference>
<proteinExistence type="predicted"/>
<accession>A0ABS7Z3W5</accession>
<dbReference type="Proteomes" id="UP001165302">
    <property type="component" value="Unassembled WGS sequence"/>
</dbReference>
<feature type="signal peptide" evidence="1">
    <location>
        <begin position="1"/>
        <end position="19"/>
    </location>
</feature>
<name>A0ABS7Z3W5_9SPHI</name>
<dbReference type="RefSeq" id="WP_225552086.1">
    <property type="nucleotide sequence ID" value="NZ_JADEYP010000008.1"/>
</dbReference>
<dbReference type="Pfam" id="PF12875">
    <property type="entry name" value="DUF3826"/>
    <property type="match status" value="1"/>
</dbReference>
<evidence type="ECO:0000313" key="3">
    <source>
        <dbReference type="Proteomes" id="UP001165302"/>
    </source>
</evidence>
<comment type="caution">
    <text evidence="2">The sequence shown here is derived from an EMBL/GenBank/DDBJ whole genome shotgun (WGS) entry which is preliminary data.</text>
</comment>
<evidence type="ECO:0000313" key="2">
    <source>
        <dbReference type="EMBL" id="MCA5004698.1"/>
    </source>
</evidence>
<dbReference type="EMBL" id="JADEYP010000008">
    <property type="protein sequence ID" value="MCA5004698.1"/>
    <property type="molecule type" value="Genomic_DNA"/>
</dbReference>
<evidence type="ECO:0000256" key="1">
    <source>
        <dbReference type="SAM" id="SignalP"/>
    </source>
</evidence>
<organism evidence="2 3">
    <name type="scientific">Sphingobacterium bovistauri</name>
    <dbReference type="NCBI Taxonomy" id="2781959"/>
    <lineage>
        <taxon>Bacteria</taxon>
        <taxon>Pseudomonadati</taxon>
        <taxon>Bacteroidota</taxon>
        <taxon>Sphingobacteriia</taxon>
        <taxon>Sphingobacteriales</taxon>
        <taxon>Sphingobacteriaceae</taxon>
        <taxon>Sphingobacterium</taxon>
    </lineage>
</organism>
<keyword evidence="3" id="KW-1185">Reference proteome</keyword>
<dbReference type="InterPro" id="IPR024284">
    <property type="entry name" value="DUF3826"/>
</dbReference>